<dbReference type="OMA" id="GQFEYQS"/>
<dbReference type="GO" id="GO:0005524">
    <property type="term" value="F:ATP binding"/>
    <property type="evidence" value="ECO:0007669"/>
    <property type="project" value="InterPro"/>
</dbReference>
<evidence type="ECO:0000256" key="1">
    <source>
        <dbReference type="ARBA" id="ARBA00022737"/>
    </source>
</evidence>
<dbReference type="InParanoid" id="A0CZS4"/>
<evidence type="ECO:0000313" key="5">
    <source>
        <dbReference type="Proteomes" id="UP000000600"/>
    </source>
</evidence>
<feature type="region of interest" description="Disordered" evidence="2">
    <location>
        <begin position="381"/>
        <end position="417"/>
    </location>
</feature>
<accession>A0CZS4</accession>
<dbReference type="PANTHER" id="PTHR43215:SF14">
    <property type="entry name" value="RADIAL SPOKE HEAD 1 HOMOLOG"/>
    <property type="match status" value="1"/>
</dbReference>
<dbReference type="PROSITE" id="PS50011">
    <property type="entry name" value="PROTEIN_KINASE_DOM"/>
    <property type="match status" value="1"/>
</dbReference>
<organism evidence="4 5">
    <name type="scientific">Paramecium tetraurelia</name>
    <dbReference type="NCBI Taxonomy" id="5888"/>
    <lineage>
        <taxon>Eukaryota</taxon>
        <taxon>Sar</taxon>
        <taxon>Alveolata</taxon>
        <taxon>Ciliophora</taxon>
        <taxon>Intramacronucleata</taxon>
        <taxon>Oligohymenophorea</taxon>
        <taxon>Peniculida</taxon>
        <taxon>Parameciidae</taxon>
        <taxon>Paramecium</taxon>
    </lineage>
</organism>
<dbReference type="EMBL" id="CT868230">
    <property type="protein sequence ID" value="CAK76291.1"/>
    <property type="molecule type" value="Genomic_DNA"/>
</dbReference>
<dbReference type="SUPFAM" id="SSF56112">
    <property type="entry name" value="Protein kinase-like (PK-like)"/>
    <property type="match status" value="1"/>
</dbReference>
<sequence>MGSCQGTTQDIQQDLRMREIMSQFQVPMPYTDEYQIFQTLKWLEMQQRFNHRIQHNSIPNFGLIYSKAADSQNKLKEFVKKWRTKYEQHNHPNLLSIHNISIIESMKVFIPYTEIILLMDKPVEPLSRHKKVIMKQQFTQDEILFLMDCVVSGFAFQQANKIYPSGFDIDDIITVKTPFNIDVFKLVDRYQKPIRQNLFQEFISLYDDKQTLNEMKKTAFLSPAQISAIPRKDKYLKHNRYKSDVFNFGLMLIYLIEAKKPEVYDWKRWAIDDFALKKVQEDLITTNFNEQILHLIEIMLNVDEHERPDFIQLDEMVNKLFQGIKRHRLLEQYQPQEFFVAGYNKPSSYDNLLGQNIFQSKYPQSPTMIKSNQNLLKNQQIEQQRYRQQDTSQASIKDQRWQEGKTQESKPGFENSVTQGKLHYPNGFYYIGQICNRKRHGQGTYYDSDNHKVTEGMWVFDVPDGEVIFYNSPKQELDKSHKNLSRKDWIQYKGQVKHGQKHGIGVLYFADGSKFMGLFSCDQAHGKGQFEYQSKECYIGTWQHDLYVS</sequence>
<name>A0CZS4_PARTE</name>
<feature type="domain" description="Protein kinase" evidence="3">
    <location>
        <begin position="1"/>
        <end position="321"/>
    </location>
</feature>
<dbReference type="Pfam" id="PF02493">
    <property type="entry name" value="MORN"/>
    <property type="match status" value="3"/>
</dbReference>
<dbReference type="Gene3D" id="1.10.510.10">
    <property type="entry name" value="Transferase(Phosphotransferase) domain 1"/>
    <property type="match status" value="1"/>
</dbReference>
<dbReference type="STRING" id="5888.A0CZS4"/>
<reference evidence="4 5" key="1">
    <citation type="journal article" date="2006" name="Nature">
        <title>Global trends of whole-genome duplications revealed by the ciliate Paramecium tetraurelia.</title>
        <authorList>
            <consortium name="Genoscope"/>
            <person name="Aury J.-M."/>
            <person name="Jaillon O."/>
            <person name="Duret L."/>
            <person name="Noel B."/>
            <person name="Jubin C."/>
            <person name="Porcel B.M."/>
            <person name="Segurens B."/>
            <person name="Daubin V."/>
            <person name="Anthouard V."/>
            <person name="Aiach N."/>
            <person name="Arnaiz O."/>
            <person name="Billaut A."/>
            <person name="Beisson J."/>
            <person name="Blanc I."/>
            <person name="Bouhouche K."/>
            <person name="Camara F."/>
            <person name="Duharcourt S."/>
            <person name="Guigo R."/>
            <person name="Gogendeau D."/>
            <person name="Katinka M."/>
            <person name="Keller A.-M."/>
            <person name="Kissmehl R."/>
            <person name="Klotz C."/>
            <person name="Koll F."/>
            <person name="Le Moue A."/>
            <person name="Lepere C."/>
            <person name="Malinsky S."/>
            <person name="Nowacki M."/>
            <person name="Nowak J.K."/>
            <person name="Plattner H."/>
            <person name="Poulain J."/>
            <person name="Ruiz F."/>
            <person name="Serrano V."/>
            <person name="Zagulski M."/>
            <person name="Dessen P."/>
            <person name="Betermier M."/>
            <person name="Weissenbach J."/>
            <person name="Scarpelli C."/>
            <person name="Schachter V."/>
            <person name="Sperling L."/>
            <person name="Meyer E."/>
            <person name="Cohen J."/>
            <person name="Wincker P."/>
        </authorList>
    </citation>
    <scope>NUCLEOTIDE SEQUENCE [LARGE SCALE GENOMIC DNA]</scope>
    <source>
        <strain evidence="4 5">Stock d4-2</strain>
    </source>
</reference>
<dbReference type="GO" id="GO:0004672">
    <property type="term" value="F:protein kinase activity"/>
    <property type="evidence" value="ECO:0007669"/>
    <property type="project" value="InterPro"/>
</dbReference>
<dbReference type="AlphaFoldDB" id="A0CZS4"/>
<keyword evidence="5" id="KW-1185">Reference proteome</keyword>
<dbReference type="HOGENOM" id="CLU_496515_0_0_1"/>
<evidence type="ECO:0000259" key="3">
    <source>
        <dbReference type="PROSITE" id="PS50011"/>
    </source>
</evidence>
<dbReference type="KEGG" id="ptm:GSPATT00011864001"/>
<dbReference type="SUPFAM" id="SSF82185">
    <property type="entry name" value="Histone H3 K4-specific methyltransferase SET7/9 N-terminal domain"/>
    <property type="match status" value="2"/>
</dbReference>
<evidence type="ECO:0000313" key="4">
    <source>
        <dbReference type="EMBL" id="CAK76291.1"/>
    </source>
</evidence>
<dbReference type="InterPro" id="IPR011009">
    <property type="entry name" value="Kinase-like_dom_sf"/>
</dbReference>
<protein>
    <recommendedName>
        <fullName evidence="3">Protein kinase domain-containing protein</fullName>
    </recommendedName>
</protein>
<evidence type="ECO:0000256" key="2">
    <source>
        <dbReference type="SAM" id="MobiDB-lite"/>
    </source>
</evidence>
<gene>
    <name evidence="4" type="ORF">GSPATT00011864001</name>
</gene>
<dbReference type="Gene3D" id="2.20.110.10">
    <property type="entry name" value="Histone H3 K4-specific methyltransferase SET7/9 N-terminal domain"/>
    <property type="match status" value="2"/>
</dbReference>
<dbReference type="PANTHER" id="PTHR43215">
    <property type="entry name" value="RADIAL SPOKE HEAD 1 HOMOLOG"/>
    <property type="match status" value="1"/>
</dbReference>
<dbReference type="RefSeq" id="XP_001443688.1">
    <property type="nucleotide sequence ID" value="XM_001443651.1"/>
</dbReference>
<proteinExistence type="predicted"/>
<dbReference type="Proteomes" id="UP000000600">
    <property type="component" value="Unassembled WGS sequence"/>
</dbReference>
<dbReference type="GeneID" id="5029473"/>
<keyword evidence="1" id="KW-0677">Repeat</keyword>
<dbReference type="InterPro" id="IPR000719">
    <property type="entry name" value="Prot_kinase_dom"/>
</dbReference>
<dbReference type="OrthoDB" id="285207at2759"/>
<feature type="compositionally biased region" description="Basic and acidic residues" evidence="2">
    <location>
        <begin position="397"/>
        <end position="408"/>
    </location>
</feature>
<dbReference type="InterPro" id="IPR003409">
    <property type="entry name" value="MORN"/>
</dbReference>
<dbReference type="SMART" id="SM00698">
    <property type="entry name" value="MORN"/>
    <property type="match status" value="3"/>
</dbReference>